<dbReference type="PANTHER" id="PTHR35391">
    <property type="entry name" value="C2H2-TYPE DOMAIN-CONTAINING PROTEIN-RELATED"/>
    <property type="match status" value="1"/>
</dbReference>
<dbReference type="RefSeq" id="XP_060294558.1">
    <property type="nucleotide sequence ID" value="XM_060440120.1"/>
</dbReference>
<organism evidence="2 3">
    <name type="scientific">Lasiosphaeria miniovina</name>
    <dbReference type="NCBI Taxonomy" id="1954250"/>
    <lineage>
        <taxon>Eukaryota</taxon>
        <taxon>Fungi</taxon>
        <taxon>Dikarya</taxon>
        <taxon>Ascomycota</taxon>
        <taxon>Pezizomycotina</taxon>
        <taxon>Sordariomycetes</taxon>
        <taxon>Sordariomycetidae</taxon>
        <taxon>Sordariales</taxon>
        <taxon>Lasiosphaeriaceae</taxon>
        <taxon>Lasiosphaeria</taxon>
    </lineage>
</organism>
<dbReference type="GeneID" id="85323390"/>
<accession>A0AA40AC88</accession>
<protein>
    <submittedName>
        <fullName evidence="2">Uncharacterized protein</fullName>
    </submittedName>
</protein>
<comment type="caution">
    <text evidence="2">The sequence shown here is derived from an EMBL/GenBank/DDBJ whole genome shotgun (WGS) entry which is preliminary data.</text>
</comment>
<gene>
    <name evidence="2" type="ORF">B0T26DRAFT_677595</name>
</gene>
<name>A0AA40AC88_9PEZI</name>
<feature type="region of interest" description="Disordered" evidence="1">
    <location>
        <begin position="219"/>
        <end position="238"/>
    </location>
</feature>
<dbReference type="Proteomes" id="UP001172101">
    <property type="component" value="Unassembled WGS sequence"/>
</dbReference>
<proteinExistence type="predicted"/>
<dbReference type="AlphaFoldDB" id="A0AA40AC88"/>
<evidence type="ECO:0000256" key="1">
    <source>
        <dbReference type="SAM" id="MobiDB-lite"/>
    </source>
</evidence>
<dbReference type="PANTHER" id="PTHR35391:SF7">
    <property type="entry name" value="C2H2-TYPE DOMAIN-CONTAINING PROTEIN"/>
    <property type="match status" value="1"/>
</dbReference>
<sequence length="573" mass="64632">MSLEYRPRDVPEVFREVLSLLDELSEAVGDGNESDFEDDDREDLGAVTDEAPDILDIASDCVGNLFRISMLIRKATPRDRFAKTLQDRRHPFMDQFDINYVQERYPRLAHPGKRWLLERLGRAITNRRQYLRYCREHKERLEQPCIERSSASANVAPVAELLNNLSDPNRVGPHAARQENFESVEQPSTNLPNKAPQSLWAEPSTKASTLDNTRLKVIMGQPDDYNGDEDEDDGRTYSSAASSVCLEEDGAPLLLPSLGDVSQGSPEFECILCRGIKRFTREKTWRRLAYRDLKTCVCTLGDGECSLEMFSDQKTWFEHEMERHRGAHIATRHAELDSAQVSALISVSNSMPNAIPAQDCPFCGEWEQKLRQTLSGNGSSRSGDNSDEVVTVDPQQFRRHVGEHLRQLSLFAIPRAPEGSGKGGSFSVGGRARSSCNNPSQMWSSNGKLSFRTVSVPSVEIEMPLGPETRESEGIESGEANQKKATRRKESQRKAGQMVAGSNKGQTKDETQKKNQKMIIISKAGKIRSIDHTMQEVRDKNRRNNASLKFMQFEYWLRNDHRIPTGEKKCSHA</sequence>
<feature type="region of interest" description="Disordered" evidence="1">
    <location>
        <begin position="416"/>
        <end position="442"/>
    </location>
</feature>
<feature type="region of interest" description="Disordered" evidence="1">
    <location>
        <begin position="182"/>
        <end position="206"/>
    </location>
</feature>
<evidence type="ECO:0000313" key="3">
    <source>
        <dbReference type="Proteomes" id="UP001172101"/>
    </source>
</evidence>
<keyword evidence="3" id="KW-1185">Reference proteome</keyword>
<dbReference type="EMBL" id="JAUIRO010000005">
    <property type="protein sequence ID" value="KAK0713235.1"/>
    <property type="molecule type" value="Genomic_DNA"/>
</dbReference>
<feature type="compositionally biased region" description="Polar residues" evidence="1">
    <location>
        <begin position="182"/>
        <end position="196"/>
    </location>
</feature>
<feature type="region of interest" description="Disordered" evidence="1">
    <location>
        <begin position="464"/>
        <end position="514"/>
    </location>
</feature>
<reference evidence="2" key="1">
    <citation type="submission" date="2023-06" db="EMBL/GenBank/DDBJ databases">
        <title>Genome-scale phylogeny and comparative genomics of the fungal order Sordariales.</title>
        <authorList>
            <consortium name="Lawrence Berkeley National Laboratory"/>
            <person name="Hensen N."/>
            <person name="Bonometti L."/>
            <person name="Westerberg I."/>
            <person name="Brannstrom I.O."/>
            <person name="Guillou S."/>
            <person name="Cros-Aarteil S."/>
            <person name="Calhoun S."/>
            <person name="Haridas S."/>
            <person name="Kuo A."/>
            <person name="Mondo S."/>
            <person name="Pangilinan J."/>
            <person name="Riley R."/>
            <person name="LaButti K."/>
            <person name="Andreopoulos B."/>
            <person name="Lipzen A."/>
            <person name="Chen C."/>
            <person name="Yanf M."/>
            <person name="Daum C."/>
            <person name="Ng V."/>
            <person name="Clum A."/>
            <person name="Steindorff A."/>
            <person name="Ohm R."/>
            <person name="Martin F."/>
            <person name="Silar P."/>
            <person name="Natvig D."/>
            <person name="Lalanne C."/>
            <person name="Gautier V."/>
            <person name="Ament-velasquez S.L."/>
            <person name="Kruys A."/>
            <person name="Hutchinson M.I."/>
            <person name="Powell A.J."/>
            <person name="Barry K."/>
            <person name="Miller A.N."/>
            <person name="Grigoriev I.V."/>
            <person name="Debuchy R."/>
            <person name="Gladieux P."/>
            <person name="Thoren M.H."/>
            <person name="Johannesson H."/>
        </authorList>
    </citation>
    <scope>NUCLEOTIDE SEQUENCE</scope>
    <source>
        <strain evidence="2">SMH2392-1A</strain>
    </source>
</reference>
<evidence type="ECO:0000313" key="2">
    <source>
        <dbReference type="EMBL" id="KAK0713235.1"/>
    </source>
</evidence>